<evidence type="ECO:0000256" key="10">
    <source>
        <dbReference type="ARBA" id="ARBA00022777"/>
    </source>
</evidence>
<evidence type="ECO:0000256" key="8">
    <source>
        <dbReference type="ARBA" id="ARBA00022741"/>
    </source>
</evidence>
<dbReference type="InterPro" id="IPR014009">
    <property type="entry name" value="PIK_FAT"/>
</dbReference>
<reference evidence="22 23" key="1">
    <citation type="submission" date="2016-10" db="EMBL/GenBank/DDBJ databases">
        <authorList>
            <person name="de Groot N.N."/>
        </authorList>
    </citation>
    <scope>NUCLEOTIDE SEQUENCE [LARGE SCALE GENOMIC DNA]</scope>
    <source>
        <strain evidence="22 23">CBS 141442</strain>
    </source>
</reference>
<feature type="coiled-coil region" evidence="17">
    <location>
        <begin position="2251"/>
        <end position="2316"/>
    </location>
</feature>
<dbReference type="SMART" id="SM01343">
    <property type="entry name" value="FATC"/>
    <property type="match status" value="1"/>
</dbReference>
<dbReference type="SMART" id="SM01342">
    <property type="entry name" value="TAN"/>
    <property type="match status" value="1"/>
</dbReference>
<feature type="region of interest" description="Disordered" evidence="18">
    <location>
        <begin position="879"/>
        <end position="902"/>
    </location>
</feature>
<dbReference type="PROSITE" id="PS00916">
    <property type="entry name" value="PI3_4_KINASE_2"/>
    <property type="match status" value="1"/>
</dbReference>
<comment type="function">
    <text evidence="16">Serine/threonine protein kinase which activates checkpoint signaling upon genotoxic stresses such as ionizing radiation (IR), ultraviolet light (UV), or DNA replication stalling, thereby acting as a DNA damage sensor. Recognizes the substrate consensus sequence [ST]-Q. Phosphorylates histone H2A to form H2AS128ph (gamma-H2A) at sites of DNA damage, involved in the regulation of DNA damage response mechanism. Required for the control of telomere length and genome stability.</text>
</comment>
<dbReference type="InterPro" id="IPR011009">
    <property type="entry name" value="Kinase-like_dom_sf"/>
</dbReference>
<evidence type="ECO:0000313" key="23">
    <source>
        <dbReference type="Proteomes" id="UP000182334"/>
    </source>
</evidence>
<dbReference type="SMART" id="SM00146">
    <property type="entry name" value="PI3Kc"/>
    <property type="match status" value="1"/>
</dbReference>
<dbReference type="InterPro" id="IPR038980">
    <property type="entry name" value="ATM_plant"/>
</dbReference>
<keyword evidence="17" id="KW-0175">Coiled coil</keyword>
<dbReference type="OrthoDB" id="381190at2759"/>
<comment type="catalytic activity">
    <reaction evidence="15">
        <text>L-seryl-[protein] + ATP = O-phospho-L-seryl-[protein] + ADP + H(+)</text>
        <dbReference type="Rhea" id="RHEA:17989"/>
        <dbReference type="Rhea" id="RHEA-COMP:9863"/>
        <dbReference type="Rhea" id="RHEA-COMP:11604"/>
        <dbReference type="ChEBI" id="CHEBI:15378"/>
        <dbReference type="ChEBI" id="CHEBI:29999"/>
        <dbReference type="ChEBI" id="CHEBI:30616"/>
        <dbReference type="ChEBI" id="CHEBI:83421"/>
        <dbReference type="ChEBI" id="CHEBI:456216"/>
        <dbReference type="EC" id="2.7.11.1"/>
    </reaction>
</comment>
<keyword evidence="23" id="KW-1185">Reference proteome</keyword>
<dbReference type="GO" id="GO:0035556">
    <property type="term" value="P:intracellular signal transduction"/>
    <property type="evidence" value="ECO:0007669"/>
    <property type="project" value="UniProtKB-ARBA"/>
</dbReference>
<evidence type="ECO:0000256" key="6">
    <source>
        <dbReference type="ARBA" id="ARBA00022527"/>
    </source>
</evidence>
<dbReference type="PANTHER" id="PTHR37079">
    <property type="entry name" value="SERINE/THREONINE-PROTEIN KINASE ATM"/>
    <property type="match status" value="1"/>
</dbReference>
<dbReference type="InterPro" id="IPR044107">
    <property type="entry name" value="PIKKc_ATM"/>
</dbReference>
<dbReference type="SUPFAM" id="SSF56112">
    <property type="entry name" value="Protein kinase-like (PK-like)"/>
    <property type="match status" value="1"/>
</dbReference>
<evidence type="ECO:0000256" key="16">
    <source>
        <dbReference type="RuleBase" id="RU365027"/>
    </source>
</evidence>
<dbReference type="PANTHER" id="PTHR37079:SF4">
    <property type="entry name" value="SERINE_THREONINE-PROTEIN KINASE ATM"/>
    <property type="match status" value="1"/>
</dbReference>
<dbReference type="GO" id="GO:0006325">
    <property type="term" value="P:chromatin organization"/>
    <property type="evidence" value="ECO:0007669"/>
    <property type="project" value="UniProtKB-KW"/>
</dbReference>
<feature type="domain" description="FATC" evidence="21">
    <location>
        <begin position="2836"/>
        <end position="2868"/>
    </location>
</feature>
<evidence type="ECO:0000259" key="19">
    <source>
        <dbReference type="PROSITE" id="PS50290"/>
    </source>
</evidence>
<dbReference type="Proteomes" id="UP000182334">
    <property type="component" value="Chromosome II"/>
</dbReference>
<keyword evidence="16" id="KW-0156">Chromatin regulator</keyword>
<feature type="domain" description="FAT" evidence="20">
    <location>
        <begin position="1820"/>
        <end position="2421"/>
    </location>
</feature>
<dbReference type="Gene3D" id="1.10.1070.11">
    <property type="entry name" value="Phosphatidylinositol 3-/4-kinase, catalytic domain"/>
    <property type="match status" value="1"/>
</dbReference>
<dbReference type="PROSITE" id="PS51189">
    <property type="entry name" value="FAT"/>
    <property type="match status" value="1"/>
</dbReference>
<evidence type="ECO:0000256" key="15">
    <source>
        <dbReference type="ARBA" id="ARBA00048679"/>
    </source>
</evidence>
<evidence type="ECO:0000256" key="1">
    <source>
        <dbReference type="ARBA" id="ARBA00004123"/>
    </source>
</evidence>
<proteinExistence type="inferred from homology"/>
<evidence type="ECO:0000256" key="2">
    <source>
        <dbReference type="ARBA" id="ARBA00004574"/>
    </source>
</evidence>
<sequence>MSTFNLNKIVESLQSTKIKSRNDALNLLAGMAASKLRLHPKQFNALVNGLLKLIDIEKNVYVNNTSNPVISRLSIASSFLRDVVEEELKTPHQRPRYKQCQSIVTSIISCYFLSSGQTLEPCVVSFSQIIEKLLLEAFFTTHLTAEAWLRLYKFLVRAINVALDEETNSAPNENLLCNLLKSVLLLIGDIGSLVSLTIYHDRAYFPLLNLIKRCLQTYDRRASPVLIGCFKLINKLVIILATEDVCLSRELIKHGFKCIMQFSSTSVESLFAQFTLFLNLDPVHLYFDVSKLPKLISMEGDSMDDDQRLINTSDQDIELQLYTVGMLIQELVVRSFSIVGNMSPNELVVHENDALNWFNLPTLLFIGSNPSAWLFLNGLVKLINSYYKLKSHLTSSFLEPPDRNNRYSKSFTQSNVPSIKRQKLKDLRTKLWACDSPVLFFMSLTTNQNDSKSQLCGIQLLTIHCELFENIITLSGPAPNIETDSATSWNFNDSTLLDLNLVTSNDSNSRLLPSLNLMIRLLSESKMTFWVLLCCRVIMNTMELTAGHTNQTLTKRLHQMLKLSIPIIKESECSTVATSIVVKILQLQSDSEIHILIDDNFKSQLHNVIDLADLAGPSSIDSHALNFWQCLSRVFHGLSKSETLAFSISRWFISKWLDNLINSDSGMKKYSQRPMPDPRVIRQLICWLSGMKLLKTKQPMSQPIWQSEYSAIYEEMVLHRDLQAFIAEQSTELDIGTSRDTSNVLSPFPAASGAVESICSQISETTVLVINSEASFEIMTDWAVSLSIILDGLFVDSCSGFDYLLNCLQESWQILLGRISSFDLASYIVRLILESQVSNEILIRSNFQLESILFRLREYQNRERLLLNRIAQDGSDFEDFSSSGGEQVLSHHDRSFSRTPSEEPKVADTVDLFKFNVLYGGGSIEDQMRQLDSMEASAVLACVQFYTNFLKSRPVEFLKNNSFVRLIRAIGEGPLSNQSLDRCDQVISACSELIGLFLPVCLEKELKELANDCVDLFNYLSQCVQKGLFLTESKITNFWTLFLHISTLGTSLVPESRLLTTFLEDFEDFSNSVKIGISESLNKVLTSLDLTGRMNIYQEIFIRFPNPQSSIERCATYCLFFSKLTKKNQQLRMAALFNLIECTRFDFFKPFLKGAIQMISDSAGEDGPKQLFQSCKLEIIKCWWRYNHDIFEFPYDLFGFLDRNSFLSDNYREIVAVLIAIKPESNVDHFIVIGNIAKIKRSDIQSLVCDSLPLIVPLAYTSKGIRNSVYKSLTEVLNDYYKTYMRQKLPLTILETIRFTDLKSEKAVSSTLSFARNIKCFNSDELVETSLQTIVSPSSSLDLINALIAKYWVLEDGPYWTEQHIYFLIRQLGRTRNENKLLFLRALKYVLCLSNLTLSGFKLFELIVDVCFSLDSPALDKEIFVVLQLFDQECLFEENIQNSISTIFKILCKVCGGPSSDEKIKYIRAFDTCYSSRESMFGTSAVLIRAALNIFKLESVNISYSDFESFLIDPQLQSAIQSNYQIVIALLSSLLKFARKSKVKIPDECLVKLFVRNGTESANTDLTLWISEYLSQFYLWGLFEKHIDSIIDGEEFYPLNKNEFLEQIGRMDFFLDLLIDNARSSNYEHAAFVETILGSLLWKFESRKSDVQKFLNFEKYYPVLRTYLAPLDFHSCILLNSSDNDLDVATVSLDFFIASFPSLLVESISQNWMSQLLLSIVQEVATFTSMASLLASYILKIPESSGTLLPKLICFYITLTGTDGAVKIKNLIESYWRNFRRPYDFSSIEMFKDTILLARVGAKLGIEVFRKFYDSLNKSELYLIVKQGSFLKSALILFEDSIDGCLENANYRSQMSTIGSIYESLDENDLFEALPECSTIDSTLTLIAQLGSSADKVHYSSGQLDASIFLKGTSEQKQVTLSLIEDGLLGISKALGFNSENNSTCYEWAWKLNLWDIPVSQIPQKKHEIIYSYFKQLNVIPSLANEIYKSSILLIMEQQKNVLGKGRSENEIKSHFKQIFESLAIIHCLQSVFDRKLVNVDKTAKDFNKLTLWFQNSDLEYFEDILKARQIAFKLLGDQIIDSTQDVVSVSSSHDLCLQGFANEVVRSTEMYRQNRQIQKMVSSTVLLDKFVRTSNFHNKNVQDDLIRVAKFQFAKTLWVNGQTSVPVAMLEDLQNDGSIDFPFTCLCIDKALISATLAKWLAESRQSLGITILNQIIDPMKGSVSNIEDNLQRSEVFHLLAHFCEQQYKSRNLLDQLEDLTKRVKSKRNEIEEIKMHYGRTSVSSVEKKSVQKYYNSLKSQVNSEDSELQSLKIRREVFAANALKFYLDSLLVADEFSTDMDNFFSLFLELSHDNELQISILENLEKLPSSKPLSWCTQLLSRISSEDSPFQHSAQELILRICRDHPFHSLYYLISLLKHDEVAKDTSNSMMLARVEAAQKLKDRLASQNVDFNATILLPIEKLSDQSILLSEYKGSKGRKLDLEKLKVGNYWMNELPAVPPPTLEIAVSATGYDEVPRMASVVPKVSIATSGLSLPKIATFILSNGHQHKMLLKHGTDDLRQDATMEQVFNKVNDIFVKDRETRKRRLKVRTYKAVPLGPKAGVIEFVLNSKALIEVIRPYHQKLDGLKSDTARAQMKDCQTADLTERLKVYNNITSKIHPVLRHYFTDNFVSPDTWFQSRQIYTRGIAASSMVGHILGLGDRHCNNILLDEFTGEPIQIDLGVAFDQGKRLPIPETVPFRLTRDIVDGFGFMGTKGSFSKLCEHSFRVLRSNKERILAIVDVLRWDPLYSWSISPIRKKKLQDENGFQGIAPHEDGSEAGAALLTVVEKLNARGLSVEATVRELIQEATSAENLAVIYCGWCPFF</sequence>
<evidence type="ECO:0000256" key="12">
    <source>
        <dbReference type="ARBA" id="ARBA00022895"/>
    </source>
</evidence>
<dbReference type="EC" id="2.7.11.1" evidence="4 16"/>
<evidence type="ECO:0000313" key="22">
    <source>
        <dbReference type="EMBL" id="SGZ50670.1"/>
    </source>
</evidence>
<dbReference type="GO" id="GO:0006281">
    <property type="term" value="P:DNA repair"/>
    <property type="evidence" value="ECO:0007669"/>
    <property type="project" value="InterPro"/>
</dbReference>
<evidence type="ECO:0000256" key="9">
    <source>
        <dbReference type="ARBA" id="ARBA00022763"/>
    </source>
</evidence>
<dbReference type="EMBL" id="LT635757">
    <property type="protein sequence ID" value="SGZ50670.1"/>
    <property type="molecule type" value="Genomic_DNA"/>
</dbReference>
<evidence type="ECO:0000256" key="11">
    <source>
        <dbReference type="ARBA" id="ARBA00022840"/>
    </source>
</evidence>
<dbReference type="InterPro" id="IPR018936">
    <property type="entry name" value="PI3/4_kinase_CS"/>
</dbReference>
<dbReference type="Gene3D" id="3.30.1010.10">
    <property type="entry name" value="Phosphatidylinositol 3-kinase Catalytic Subunit, Chain A, domain 4"/>
    <property type="match status" value="1"/>
</dbReference>
<dbReference type="InterPro" id="IPR003152">
    <property type="entry name" value="FATC_dom"/>
</dbReference>
<keyword evidence="13 16" id="KW-0539">Nucleus</keyword>
<dbReference type="PROSITE" id="PS50290">
    <property type="entry name" value="PI3_4_KINASE_3"/>
    <property type="match status" value="1"/>
</dbReference>
<protein>
    <recommendedName>
        <fullName evidence="5 16">Serine/threonine-protein kinase Tel1</fullName>
        <ecNumber evidence="4 16">2.7.11.1</ecNumber>
    </recommendedName>
</protein>
<dbReference type="GO" id="GO:0000781">
    <property type="term" value="C:chromosome, telomeric region"/>
    <property type="evidence" value="ECO:0007669"/>
    <property type="project" value="UniProtKB-SubCell"/>
</dbReference>
<name>A0A1L0DE49_9ASCO</name>
<gene>
    <name evidence="22" type="ORF">SAMEA4029010_CIC11G00000000360</name>
</gene>
<comment type="subcellular location">
    <subcellularLocation>
        <location evidence="2 16">Chromosome</location>
        <location evidence="2 16">Telomere</location>
    </subcellularLocation>
    <subcellularLocation>
        <location evidence="1 16">Nucleus</location>
    </subcellularLocation>
</comment>
<keyword evidence="7 16" id="KW-0808">Transferase</keyword>
<comment type="catalytic activity">
    <reaction evidence="14 16">
        <text>L-threonyl-[protein] + ATP = O-phospho-L-threonyl-[protein] + ADP + H(+)</text>
        <dbReference type="Rhea" id="RHEA:46608"/>
        <dbReference type="Rhea" id="RHEA-COMP:11060"/>
        <dbReference type="Rhea" id="RHEA-COMP:11605"/>
        <dbReference type="ChEBI" id="CHEBI:15378"/>
        <dbReference type="ChEBI" id="CHEBI:30013"/>
        <dbReference type="ChEBI" id="CHEBI:30616"/>
        <dbReference type="ChEBI" id="CHEBI:61977"/>
        <dbReference type="ChEBI" id="CHEBI:456216"/>
        <dbReference type="EC" id="2.7.11.1"/>
    </reaction>
</comment>
<dbReference type="PROSITE" id="PS51190">
    <property type="entry name" value="FATC"/>
    <property type="match status" value="1"/>
</dbReference>
<feature type="compositionally biased region" description="Basic and acidic residues" evidence="18">
    <location>
        <begin position="889"/>
        <end position="902"/>
    </location>
</feature>
<keyword evidence="6 16" id="KW-0723">Serine/threonine-protein kinase</keyword>
<dbReference type="STRING" id="45354.A0A1L0DE49"/>
<organism evidence="22 23">
    <name type="scientific">Sungouiella intermedia</name>
    <dbReference type="NCBI Taxonomy" id="45354"/>
    <lineage>
        <taxon>Eukaryota</taxon>
        <taxon>Fungi</taxon>
        <taxon>Dikarya</taxon>
        <taxon>Ascomycota</taxon>
        <taxon>Saccharomycotina</taxon>
        <taxon>Pichiomycetes</taxon>
        <taxon>Metschnikowiaceae</taxon>
        <taxon>Sungouiella</taxon>
    </lineage>
</organism>
<evidence type="ECO:0000256" key="13">
    <source>
        <dbReference type="ARBA" id="ARBA00023242"/>
    </source>
</evidence>
<dbReference type="GO" id="GO:0106310">
    <property type="term" value="F:protein serine kinase activity"/>
    <property type="evidence" value="ECO:0007669"/>
    <property type="project" value="RHEA"/>
</dbReference>
<evidence type="ECO:0000256" key="14">
    <source>
        <dbReference type="ARBA" id="ARBA00047899"/>
    </source>
</evidence>
<dbReference type="InterPro" id="IPR036940">
    <property type="entry name" value="PI3/4_kinase_cat_sf"/>
</dbReference>
<dbReference type="PROSITE" id="PS00915">
    <property type="entry name" value="PI3_4_KINASE_1"/>
    <property type="match status" value="1"/>
</dbReference>
<keyword evidence="12 16" id="KW-0779">Telomere</keyword>
<evidence type="ECO:0000256" key="18">
    <source>
        <dbReference type="SAM" id="MobiDB-lite"/>
    </source>
</evidence>
<dbReference type="GO" id="GO:0004674">
    <property type="term" value="F:protein serine/threonine kinase activity"/>
    <property type="evidence" value="ECO:0007669"/>
    <property type="project" value="UniProtKB-KW"/>
</dbReference>
<dbReference type="Pfam" id="PF11640">
    <property type="entry name" value="TAN"/>
    <property type="match status" value="1"/>
</dbReference>
<keyword evidence="16" id="KW-0158">Chromosome</keyword>
<evidence type="ECO:0000256" key="5">
    <source>
        <dbReference type="ARBA" id="ARBA00014619"/>
    </source>
</evidence>
<evidence type="ECO:0000259" key="20">
    <source>
        <dbReference type="PROSITE" id="PS51189"/>
    </source>
</evidence>
<dbReference type="CDD" id="cd05171">
    <property type="entry name" value="PIKKc_ATM"/>
    <property type="match status" value="1"/>
</dbReference>
<keyword evidence="11 16" id="KW-0067">ATP-binding</keyword>
<evidence type="ECO:0000256" key="17">
    <source>
        <dbReference type="SAM" id="Coils"/>
    </source>
</evidence>
<evidence type="ECO:0000256" key="7">
    <source>
        <dbReference type="ARBA" id="ARBA00022679"/>
    </source>
</evidence>
<dbReference type="InterPro" id="IPR000403">
    <property type="entry name" value="PI3/4_kinase_cat_dom"/>
</dbReference>
<keyword evidence="8 16" id="KW-0547">Nucleotide-binding</keyword>
<comment type="similarity">
    <text evidence="3 16">Belongs to the PI3/PI4-kinase family. ATM subfamily.</text>
</comment>
<keyword evidence="10 16" id="KW-0418">Kinase</keyword>
<dbReference type="Pfam" id="PF00454">
    <property type="entry name" value="PI3_PI4_kinase"/>
    <property type="match status" value="1"/>
</dbReference>
<dbReference type="GO" id="GO:0005524">
    <property type="term" value="F:ATP binding"/>
    <property type="evidence" value="ECO:0007669"/>
    <property type="project" value="UniProtKB-KW"/>
</dbReference>
<keyword evidence="9 16" id="KW-0227">DNA damage</keyword>
<evidence type="ECO:0000259" key="21">
    <source>
        <dbReference type="PROSITE" id="PS51190"/>
    </source>
</evidence>
<accession>A0A1L0DE49</accession>
<dbReference type="InterPro" id="IPR021668">
    <property type="entry name" value="TAN"/>
</dbReference>
<dbReference type="GO" id="GO:0005634">
    <property type="term" value="C:nucleus"/>
    <property type="evidence" value="ECO:0007669"/>
    <property type="project" value="UniProtKB-SubCell"/>
</dbReference>
<dbReference type="Pfam" id="PF02260">
    <property type="entry name" value="FATC"/>
    <property type="match status" value="1"/>
</dbReference>
<evidence type="ECO:0000256" key="4">
    <source>
        <dbReference type="ARBA" id="ARBA00012513"/>
    </source>
</evidence>
<evidence type="ECO:0000256" key="3">
    <source>
        <dbReference type="ARBA" id="ARBA00010769"/>
    </source>
</evidence>
<feature type="domain" description="PI3K/PI4K catalytic" evidence="19">
    <location>
        <begin position="2525"/>
        <end position="2834"/>
    </location>
</feature>